<evidence type="ECO:0000256" key="2">
    <source>
        <dbReference type="SAM" id="MobiDB-lite"/>
    </source>
</evidence>
<evidence type="ECO:0000256" key="1">
    <source>
        <dbReference type="ARBA" id="ARBA00022837"/>
    </source>
</evidence>
<dbReference type="Gene3D" id="2.150.10.10">
    <property type="entry name" value="Serralysin-like metalloprotease, C-terminal"/>
    <property type="match status" value="1"/>
</dbReference>
<dbReference type="InterPro" id="IPR011049">
    <property type="entry name" value="Serralysin-like_metalloprot_C"/>
</dbReference>
<gene>
    <name evidence="3" type="ORF">GCE9029_04653</name>
</gene>
<keyword evidence="1" id="KW-0106">Calcium</keyword>
<organism evidence="3 4">
    <name type="scientific">Grimontia celer</name>
    <dbReference type="NCBI Taxonomy" id="1796497"/>
    <lineage>
        <taxon>Bacteria</taxon>
        <taxon>Pseudomonadati</taxon>
        <taxon>Pseudomonadota</taxon>
        <taxon>Gammaproteobacteria</taxon>
        <taxon>Vibrionales</taxon>
        <taxon>Vibrionaceae</taxon>
        <taxon>Grimontia</taxon>
    </lineage>
</organism>
<dbReference type="InterPro" id="IPR038081">
    <property type="entry name" value="CalX-like_sf"/>
</dbReference>
<dbReference type="SUPFAM" id="SSF141072">
    <property type="entry name" value="CalX-like"/>
    <property type="match status" value="1"/>
</dbReference>
<dbReference type="EMBL" id="FIZX01000006">
    <property type="protein sequence ID" value="CZF84846.1"/>
    <property type="molecule type" value="Genomic_DNA"/>
</dbReference>
<dbReference type="SUPFAM" id="SSF51120">
    <property type="entry name" value="beta-Roll"/>
    <property type="match status" value="1"/>
</dbReference>
<dbReference type="GO" id="GO:0005509">
    <property type="term" value="F:calcium ion binding"/>
    <property type="evidence" value="ECO:0007669"/>
    <property type="project" value="InterPro"/>
</dbReference>
<name>A0A128FEW6_9GAMM</name>
<proteinExistence type="predicted"/>
<evidence type="ECO:0000313" key="4">
    <source>
        <dbReference type="Proteomes" id="UP000071641"/>
    </source>
</evidence>
<protein>
    <submittedName>
        <fullName evidence="3">Uncharacterized protein</fullName>
    </submittedName>
</protein>
<feature type="region of interest" description="Disordered" evidence="2">
    <location>
        <begin position="577"/>
        <end position="601"/>
    </location>
</feature>
<dbReference type="InterPro" id="IPR001343">
    <property type="entry name" value="Hemolysn_Ca-bd"/>
</dbReference>
<dbReference type="Proteomes" id="UP000071641">
    <property type="component" value="Unassembled WGS sequence"/>
</dbReference>
<keyword evidence="4" id="KW-1185">Reference proteome</keyword>
<dbReference type="AlphaFoldDB" id="A0A128FEW6"/>
<reference evidence="4" key="1">
    <citation type="submission" date="2016-02" db="EMBL/GenBank/DDBJ databases">
        <authorList>
            <person name="Rodrigo-Torres Lidia"/>
            <person name="Arahal R.David."/>
        </authorList>
    </citation>
    <scope>NUCLEOTIDE SEQUENCE [LARGE SCALE GENOMIC DNA]</scope>
    <source>
        <strain evidence="4">CECT 9029</strain>
    </source>
</reference>
<dbReference type="STRING" id="1796497.GCE9029_04653"/>
<evidence type="ECO:0000313" key="3">
    <source>
        <dbReference type="EMBL" id="CZF84846.1"/>
    </source>
</evidence>
<dbReference type="Pfam" id="PF00353">
    <property type="entry name" value="HemolysinCabind"/>
    <property type="match status" value="2"/>
</dbReference>
<accession>A0A128FEW6</accession>
<sequence length="745" mass="79033">MVGVTGIQQTGFESVTEAQMVDGKPLAGDAADHALIYDEAEADVVTIKLFMINSDGQVVPATDGTLTEGDPDSDTIQYMALPVDADGNILATFNGDGTVTLKDQDKGQVTVSVTESDDSTSSNNTDVTTQGITHQTVALGQAFEVSAVDDYYAEEGERVTIDLGEVSGPITDTYEAVDVEGTATNDIQEESTLPGLEDTVFVKIFAVVNGQLVNTNSISETKGDKLATYKAVLVDKDGNVIDEGNTSKVNVSFSQLVNPDGSDDFNRSDRTMTVSLNKEFKARTIDDVFADDGETFTVDANLTDRQIARLEGIYENVENSQDSVTTTINDEGDGNYGKNDTVYVIVEASENVEESDDAEIHFTVKLVDKNGDPVSVPAGDSVTVNLQLAGTAVLADFDDSFVFQNSVTIAAGESESEVITVLVKDDTLAEENESVSVNITAIQQDSFEKVTEANLVNGKPKVGEATNSALIIDNDIDTKQLITGFGGDDSINANIAKILKTGGLEQDEAPYTKELFEDAGYIVTAYDEGLLNHVTGKYGNFELELENAYDANEGAYLFGDLGNDNIIGGAGDDTIRGGSNGHGSSGTSANGREGDTLEGGAGKDTFLWQKEDLVNIGTVGGYDHVTDFIGDFNVKEDRLDLSDLVSVSNGELDNLTVSYDDNGQIIISIDVDNVAEDSDGKVTQHIVLEKTSQSQVDNEGLDPSADGGVVINTIINGEDAKLTITDSDGYAGSTPPTVTIDFENT</sequence>
<dbReference type="Gene3D" id="2.60.40.2030">
    <property type="match status" value="1"/>
</dbReference>